<dbReference type="AlphaFoldDB" id="A0A8H8U153"/>
<sequence length="277" mass="30477">MGARSSRKVTAAISKIKETHPEADVQVLLMDHTILSTVVSAAKSFSVQEPKLHGLILNAGIVAVPYEITPDGFEIQMQVNYIAHWLLTYHLLPILLSTSLKDGEGSARVVPVTSEGHRRPWTVTKIPYDETEIKGFGRWGLYGVSKLADILLAKPLHASYGPGSLNSMQGMGEIWAAAANPGFIDTQLNEKNRDSVGWKLKWIHSFIRATGVVRPCDEGCVSSLFVAASPQFKKEMSGLYFSEKANITKPSPAAMSEEERVKLEAWTQEVMKKGGWI</sequence>
<dbReference type="EMBL" id="QGMH01000015">
    <property type="protein sequence ID" value="TVY29668.1"/>
    <property type="molecule type" value="Genomic_DNA"/>
</dbReference>
<dbReference type="RefSeq" id="XP_031008455.1">
    <property type="nucleotide sequence ID" value="XM_031145895.1"/>
</dbReference>
<keyword evidence="5" id="KW-1185">Reference proteome</keyword>
<dbReference type="PANTHER" id="PTHR24320:SF282">
    <property type="entry name" value="WW DOMAIN-CONTAINING OXIDOREDUCTASE"/>
    <property type="match status" value="1"/>
</dbReference>
<comment type="similarity">
    <text evidence="1">Belongs to the short-chain dehydrogenases/reductases (SDR) family.</text>
</comment>
<evidence type="ECO:0000313" key="4">
    <source>
        <dbReference type="EMBL" id="TVY29668.1"/>
    </source>
</evidence>
<evidence type="ECO:0000256" key="1">
    <source>
        <dbReference type="ARBA" id="ARBA00006484"/>
    </source>
</evidence>
<dbReference type="GO" id="GO:0016491">
    <property type="term" value="F:oxidoreductase activity"/>
    <property type="evidence" value="ECO:0007669"/>
    <property type="project" value="UniProtKB-KW"/>
</dbReference>
<evidence type="ECO:0000256" key="3">
    <source>
        <dbReference type="ARBA" id="ARBA00023002"/>
    </source>
</evidence>
<accession>A0A8H8U153</accession>
<dbReference type="InterPro" id="IPR002347">
    <property type="entry name" value="SDR_fam"/>
</dbReference>
<organism evidence="4 5">
    <name type="scientific">Lachnellula hyalina</name>
    <dbReference type="NCBI Taxonomy" id="1316788"/>
    <lineage>
        <taxon>Eukaryota</taxon>
        <taxon>Fungi</taxon>
        <taxon>Dikarya</taxon>
        <taxon>Ascomycota</taxon>
        <taxon>Pezizomycotina</taxon>
        <taxon>Leotiomycetes</taxon>
        <taxon>Helotiales</taxon>
        <taxon>Lachnaceae</taxon>
        <taxon>Lachnellula</taxon>
    </lineage>
</organism>
<dbReference type="SUPFAM" id="SSF51735">
    <property type="entry name" value="NAD(P)-binding Rossmann-fold domains"/>
    <property type="match status" value="1"/>
</dbReference>
<dbReference type="InterPro" id="IPR036291">
    <property type="entry name" value="NAD(P)-bd_dom_sf"/>
</dbReference>
<name>A0A8H8U153_9HELO</name>
<evidence type="ECO:0000313" key="5">
    <source>
        <dbReference type="Proteomes" id="UP000431533"/>
    </source>
</evidence>
<reference evidence="4 5" key="1">
    <citation type="submission" date="2018-05" db="EMBL/GenBank/DDBJ databases">
        <title>Genome sequencing and assembly of the regulated plant pathogen Lachnellula willkommii and related sister species for the development of diagnostic species identification markers.</title>
        <authorList>
            <person name="Giroux E."/>
            <person name="Bilodeau G."/>
        </authorList>
    </citation>
    <scope>NUCLEOTIDE SEQUENCE [LARGE SCALE GENOMIC DNA]</scope>
    <source>
        <strain evidence="4 5">CBS 185.66</strain>
    </source>
</reference>
<dbReference type="InterPro" id="IPR020904">
    <property type="entry name" value="Sc_DH/Rdtase_CS"/>
</dbReference>
<keyword evidence="2" id="KW-0521">NADP</keyword>
<evidence type="ECO:0000256" key="2">
    <source>
        <dbReference type="ARBA" id="ARBA00022857"/>
    </source>
</evidence>
<dbReference type="Pfam" id="PF00106">
    <property type="entry name" value="adh_short"/>
    <property type="match status" value="1"/>
</dbReference>
<dbReference type="PANTHER" id="PTHR24320">
    <property type="entry name" value="RETINOL DEHYDROGENASE"/>
    <property type="match status" value="1"/>
</dbReference>
<gene>
    <name evidence="4" type="ORF">LHYA1_G000906</name>
</gene>
<keyword evidence="3" id="KW-0560">Oxidoreductase</keyword>
<dbReference type="Gene3D" id="3.40.50.720">
    <property type="entry name" value="NAD(P)-binding Rossmann-like Domain"/>
    <property type="match status" value="1"/>
</dbReference>
<dbReference type="Proteomes" id="UP000431533">
    <property type="component" value="Unassembled WGS sequence"/>
</dbReference>
<comment type="caution">
    <text evidence="4">The sequence shown here is derived from an EMBL/GenBank/DDBJ whole genome shotgun (WGS) entry which is preliminary data.</text>
</comment>
<dbReference type="OrthoDB" id="191139at2759"/>
<proteinExistence type="inferred from homology"/>
<protein>
    <submittedName>
        <fullName evidence="4">Putative oxidoreductase</fullName>
    </submittedName>
</protein>
<dbReference type="GeneID" id="41981104"/>
<dbReference type="PROSITE" id="PS00061">
    <property type="entry name" value="ADH_SHORT"/>
    <property type="match status" value="1"/>
</dbReference>